<evidence type="ECO:0000259" key="6">
    <source>
        <dbReference type="Pfam" id="PF14759"/>
    </source>
</evidence>
<dbReference type="EMBL" id="RCNR01000007">
    <property type="protein sequence ID" value="MUH35205.1"/>
    <property type="molecule type" value="Genomic_DNA"/>
</dbReference>
<proteinExistence type="predicted"/>
<keyword evidence="2" id="KW-0285">Flavoprotein</keyword>
<dbReference type="PRINTS" id="PR00368">
    <property type="entry name" value="FADPNR"/>
</dbReference>
<dbReference type="InterPro" id="IPR023753">
    <property type="entry name" value="FAD/NAD-binding_dom"/>
</dbReference>
<evidence type="ECO:0000259" key="5">
    <source>
        <dbReference type="Pfam" id="PF07992"/>
    </source>
</evidence>
<dbReference type="PRINTS" id="PR00411">
    <property type="entry name" value="PNDRDTASEI"/>
</dbReference>
<organism evidence="7 8">
    <name type="scientific">Zobellia amurskyensis</name>
    <dbReference type="NCBI Taxonomy" id="248905"/>
    <lineage>
        <taxon>Bacteria</taxon>
        <taxon>Pseudomonadati</taxon>
        <taxon>Bacteroidota</taxon>
        <taxon>Flavobacteriia</taxon>
        <taxon>Flavobacteriales</taxon>
        <taxon>Flavobacteriaceae</taxon>
        <taxon>Zobellia</taxon>
    </lineage>
</organism>
<dbReference type="Pfam" id="PF07992">
    <property type="entry name" value="Pyr_redox_2"/>
    <property type="match status" value="1"/>
</dbReference>
<name>A0A7X2ZRT6_9FLAO</name>
<dbReference type="Gene3D" id="3.30.390.30">
    <property type="match status" value="1"/>
</dbReference>
<dbReference type="InterPro" id="IPR036188">
    <property type="entry name" value="FAD/NAD-bd_sf"/>
</dbReference>
<evidence type="ECO:0000313" key="7">
    <source>
        <dbReference type="EMBL" id="MUH35205.1"/>
    </source>
</evidence>
<dbReference type="InterPro" id="IPR050446">
    <property type="entry name" value="FAD-oxidoreductase/Apoptosis"/>
</dbReference>
<reference evidence="7 8" key="1">
    <citation type="journal article" date="2019" name="Mar. Drugs">
        <title>Comparative Genomics and CAZyme Genome Repertoires of Marine Zobellia amurskyensis KMM 3526(T) and Zobellia laminariae KMM 3676(T).</title>
        <authorList>
            <person name="Chernysheva N."/>
            <person name="Bystritskaya E."/>
            <person name="Stenkova A."/>
            <person name="Golovkin I."/>
            <person name="Nedashkovskaya O."/>
            <person name="Isaeva M."/>
        </authorList>
    </citation>
    <scope>NUCLEOTIDE SEQUENCE [LARGE SCALE GENOMIC DNA]</scope>
    <source>
        <strain evidence="7 8">KMM 3526</strain>
    </source>
</reference>
<evidence type="ECO:0000313" key="8">
    <source>
        <dbReference type="Proteomes" id="UP000540519"/>
    </source>
</evidence>
<dbReference type="AlphaFoldDB" id="A0A7X2ZRT6"/>
<keyword evidence="8" id="KW-1185">Reference proteome</keyword>
<evidence type="ECO:0000256" key="3">
    <source>
        <dbReference type="ARBA" id="ARBA00022827"/>
    </source>
</evidence>
<dbReference type="PANTHER" id="PTHR43557">
    <property type="entry name" value="APOPTOSIS-INDUCING FACTOR 1"/>
    <property type="match status" value="1"/>
</dbReference>
<keyword evidence="3" id="KW-0274">FAD</keyword>
<dbReference type="OrthoDB" id="9792592at2"/>
<dbReference type="SUPFAM" id="SSF55424">
    <property type="entry name" value="FAD/NAD-linked reductases, dimerisation (C-terminal) domain"/>
    <property type="match status" value="1"/>
</dbReference>
<dbReference type="GO" id="GO:0016651">
    <property type="term" value="F:oxidoreductase activity, acting on NAD(P)H"/>
    <property type="evidence" value="ECO:0007669"/>
    <property type="project" value="TreeGrafter"/>
</dbReference>
<feature type="domain" description="FAD/NAD(P)-binding" evidence="5">
    <location>
        <begin position="10"/>
        <end position="310"/>
    </location>
</feature>
<dbReference type="InterPro" id="IPR028202">
    <property type="entry name" value="Reductase_C"/>
</dbReference>
<gene>
    <name evidence="7" type="ORF">D9O36_05075</name>
</gene>
<dbReference type="PANTHER" id="PTHR43557:SF2">
    <property type="entry name" value="RIESKE DOMAIN-CONTAINING PROTEIN-RELATED"/>
    <property type="match status" value="1"/>
</dbReference>
<accession>A0A7X2ZRT6</accession>
<protein>
    <submittedName>
        <fullName evidence="7">FAD-dependent oxidoreductase</fullName>
    </submittedName>
</protein>
<comment type="caution">
    <text evidence="7">The sequence shown here is derived from an EMBL/GenBank/DDBJ whole genome shotgun (WGS) entry which is preliminary data.</text>
</comment>
<comment type="cofactor">
    <cofactor evidence="1">
        <name>FAD</name>
        <dbReference type="ChEBI" id="CHEBI:57692"/>
    </cofactor>
</comment>
<dbReference type="Proteomes" id="UP000540519">
    <property type="component" value="Unassembled WGS sequence"/>
</dbReference>
<dbReference type="Pfam" id="PF14759">
    <property type="entry name" value="Reductase_C"/>
    <property type="match status" value="1"/>
</dbReference>
<dbReference type="RefSeq" id="WP_038232562.1">
    <property type="nucleotide sequence ID" value="NZ_RCNR01000007.1"/>
</dbReference>
<evidence type="ECO:0000256" key="1">
    <source>
        <dbReference type="ARBA" id="ARBA00001974"/>
    </source>
</evidence>
<dbReference type="GO" id="GO:0005737">
    <property type="term" value="C:cytoplasm"/>
    <property type="evidence" value="ECO:0007669"/>
    <property type="project" value="TreeGrafter"/>
</dbReference>
<feature type="domain" description="Reductase C-terminal" evidence="6">
    <location>
        <begin position="329"/>
        <end position="411"/>
    </location>
</feature>
<dbReference type="Gene3D" id="3.50.50.60">
    <property type="entry name" value="FAD/NAD(P)-binding domain"/>
    <property type="match status" value="2"/>
</dbReference>
<evidence type="ECO:0000256" key="4">
    <source>
        <dbReference type="ARBA" id="ARBA00023002"/>
    </source>
</evidence>
<dbReference type="InterPro" id="IPR016156">
    <property type="entry name" value="FAD/NAD-linked_Rdtase_dimer_sf"/>
</dbReference>
<dbReference type="SUPFAM" id="SSF51905">
    <property type="entry name" value="FAD/NAD(P)-binding domain"/>
    <property type="match status" value="1"/>
</dbReference>
<evidence type="ECO:0000256" key="2">
    <source>
        <dbReference type="ARBA" id="ARBA00022630"/>
    </source>
</evidence>
<keyword evidence="4" id="KW-0560">Oxidoreductase</keyword>
<sequence>MSESKNSDQSCVVIGASHAGVNFAFVLRREGWQGSITLIDIDPILPYHRPPLSKAYLTSEDGIEKNLLKSEESYKKENIELKLGVWVDAIDRENKKVVLADGTTLDYDKLVIATGARPIMPPIPGLDTAKNLFPLRSAADVANIRKTVVENEALKVVVIGGGYIGLETAASLKKLGASVTVLERESRILARVTAPEMSVFFQKLHADNDVAVLTEKNVISIENNQNKNTVVCSDGTRYEADMIVVGVGIHVNKELAEKAGLMIENGIQVNEMAQTSDPSIYAIGDCTFHHNIHYNRHIRLESVQNAVDQAKIAAAAIAGKECCYNAIPWFWSDQYDVKLQMVGLSEGYDEVVVREEADKPNCFSVWYFKGDTLLSVDAVNNAKAYVYGTKFIKGGEKIDKKKLSDPTAEFKPANLIAQ</sequence>